<evidence type="ECO:0000313" key="3">
    <source>
        <dbReference type="Proteomes" id="UP000226431"/>
    </source>
</evidence>
<sequence>MTSISTRRQTSPDQQSRNDAAEPRRSLGQRSLARGNPPSPDIYLARPSRQAVEAPISLSQFRCSVPTDMIPNLVIPDR</sequence>
<gene>
    <name evidence="2" type="ORF">CDD80_1076</name>
</gene>
<organism evidence="2 3">
    <name type="scientific">Ophiocordyceps camponoti-rufipedis</name>
    <dbReference type="NCBI Taxonomy" id="2004952"/>
    <lineage>
        <taxon>Eukaryota</taxon>
        <taxon>Fungi</taxon>
        <taxon>Dikarya</taxon>
        <taxon>Ascomycota</taxon>
        <taxon>Pezizomycotina</taxon>
        <taxon>Sordariomycetes</taxon>
        <taxon>Hypocreomycetidae</taxon>
        <taxon>Hypocreales</taxon>
        <taxon>Ophiocordycipitaceae</taxon>
        <taxon>Ophiocordyceps</taxon>
    </lineage>
</organism>
<reference evidence="2 3" key="1">
    <citation type="submission" date="2017-06" db="EMBL/GenBank/DDBJ databases">
        <title>Ant-infecting Ophiocordyceps genomes reveal a high diversity of potential behavioral manipulation genes and a possible major role for enterotoxins.</title>
        <authorList>
            <person name="De Bekker C."/>
            <person name="Evans H.C."/>
            <person name="Brachmann A."/>
            <person name="Hughes D.P."/>
        </authorList>
    </citation>
    <scope>NUCLEOTIDE SEQUENCE [LARGE SCALE GENOMIC DNA]</scope>
    <source>
        <strain evidence="2 3">Map16</strain>
    </source>
</reference>
<name>A0A2C5YFV2_9HYPO</name>
<protein>
    <submittedName>
        <fullName evidence="2">Uncharacterized protein</fullName>
    </submittedName>
</protein>
<keyword evidence="3" id="KW-1185">Reference proteome</keyword>
<dbReference type="AlphaFoldDB" id="A0A2C5YFV2"/>
<comment type="caution">
    <text evidence="2">The sequence shown here is derived from an EMBL/GenBank/DDBJ whole genome shotgun (WGS) entry which is preliminary data.</text>
</comment>
<feature type="compositionally biased region" description="Polar residues" evidence="1">
    <location>
        <begin position="1"/>
        <end position="18"/>
    </location>
</feature>
<dbReference type="Proteomes" id="UP000226431">
    <property type="component" value="Unassembled WGS sequence"/>
</dbReference>
<feature type="region of interest" description="Disordered" evidence="1">
    <location>
        <begin position="1"/>
        <end position="47"/>
    </location>
</feature>
<evidence type="ECO:0000256" key="1">
    <source>
        <dbReference type="SAM" id="MobiDB-lite"/>
    </source>
</evidence>
<dbReference type="EMBL" id="NJES01000140">
    <property type="protein sequence ID" value="PHH76948.1"/>
    <property type="molecule type" value="Genomic_DNA"/>
</dbReference>
<accession>A0A2C5YFV2</accession>
<proteinExistence type="predicted"/>
<evidence type="ECO:0000313" key="2">
    <source>
        <dbReference type="EMBL" id="PHH76948.1"/>
    </source>
</evidence>